<accession>A0A146GBI7</accession>
<dbReference type="EMBL" id="BDCO01000002">
    <property type="protein sequence ID" value="GAT34750.1"/>
    <property type="molecule type" value="Genomic_DNA"/>
</dbReference>
<dbReference type="STRING" id="690879.TSACC_23183"/>
<dbReference type="PANTHER" id="PTHR18964:SF174">
    <property type="entry name" value="D-ALLOSE KINASE-RELATED"/>
    <property type="match status" value="1"/>
</dbReference>
<keyword evidence="1" id="KW-0418">Kinase</keyword>
<sequence>MNLWGIDLGGTKIEGAILDPAKPDKALHRLRVPTESAQGYEHIISQIAKVVTMLEEESGIKRPAAIGIGTPGASEPSTGLQKNSNTLCLNGQPLRADIAKALGIEVRLANDANCFALAEATLGAAKGAPVVMGLILGTGCGGGVVVNQHIIEGLHGIGGEWGHNRLPGETEPCYCGKSGCNEQVIAGPSLERYYAGETGQKIRLPEISQRAAAGEPAAVATLERLRTKFAEAIAVVINIIDPHAVVIGGGVGNIDLLYDERTRAEVAKFVFNHEVRTAFLKPTLGDSAGVFGAAMLTID</sequence>
<evidence type="ECO:0000313" key="2">
    <source>
        <dbReference type="Proteomes" id="UP000076023"/>
    </source>
</evidence>
<dbReference type="OrthoDB" id="9795247at2"/>
<dbReference type="Proteomes" id="UP000076023">
    <property type="component" value="Unassembled WGS sequence"/>
</dbReference>
<gene>
    <name evidence="1" type="ORF">TSACC_23183</name>
</gene>
<dbReference type="SUPFAM" id="SSF53067">
    <property type="entry name" value="Actin-like ATPase domain"/>
    <property type="match status" value="1"/>
</dbReference>
<dbReference type="FunCoup" id="A0A146GBI7">
    <property type="interactions" value="179"/>
</dbReference>
<dbReference type="GO" id="GO:0004396">
    <property type="term" value="F:hexokinase activity"/>
    <property type="evidence" value="ECO:0007669"/>
    <property type="project" value="TreeGrafter"/>
</dbReference>
<dbReference type="InParanoid" id="A0A146GBI7"/>
<evidence type="ECO:0000313" key="1">
    <source>
        <dbReference type="EMBL" id="GAT34750.1"/>
    </source>
</evidence>
<reference evidence="2" key="1">
    <citation type="journal article" date="2017" name="Genome Announc.">
        <title>Draft Genome Sequence of Terrimicrobium sacchariphilum NM-5T, a Facultative Anaerobic Soil Bacterium of the Class Spartobacteria.</title>
        <authorList>
            <person name="Qiu Y.L."/>
            <person name="Tourlousse D.M."/>
            <person name="Matsuura N."/>
            <person name="Ohashi A."/>
            <person name="Sekiguchi Y."/>
        </authorList>
    </citation>
    <scope>NUCLEOTIDE SEQUENCE [LARGE SCALE GENOMIC DNA]</scope>
    <source>
        <strain evidence="2">NM-5</strain>
    </source>
</reference>
<protein>
    <submittedName>
        <fullName evidence="1">Sugar kinase of the NBD/HSP70 family</fullName>
    </submittedName>
</protein>
<dbReference type="Pfam" id="PF00480">
    <property type="entry name" value="ROK"/>
    <property type="match status" value="1"/>
</dbReference>
<dbReference type="InterPro" id="IPR049874">
    <property type="entry name" value="ROK_cs"/>
</dbReference>
<organism evidence="1 2">
    <name type="scientific">Terrimicrobium sacchariphilum</name>
    <dbReference type="NCBI Taxonomy" id="690879"/>
    <lineage>
        <taxon>Bacteria</taxon>
        <taxon>Pseudomonadati</taxon>
        <taxon>Verrucomicrobiota</taxon>
        <taxon>Terrimicrobiia</taxon>
        <taxon>Terrimicrobiales</taxon>
        <taxon>Terrimicrobiaceae</taxon>
        <taxon>Terrimicrobium</taxon>
    </lineage>
</organism>
<keyword evidence="1" id="KW-0808">Transferase</keyword>
<name>A0A146GBI7_TERSA</name>
<dbReference type="PROSITE" id="PS01125">
    <property type="entry name" value="ROK"/>
    <property type="match status" value="1"/>
</dbReference>
<keyword evidence="2" id="KW-1185">Reference proteome</keyword>
<dbReference type="AlphaFoldDB" id="A0A146GBI7"/>
<dbReference type="RefSeq" id="WP_075080360.1">
    <property type="nucleotide sequence ID" value="NZ_BDCO01000002.1"/>
</dbReference>
<dbReference type="InterPro" id="IPR043129">
    <property type="entry name" value="ATPase_NBD"/>
</dbReference>
<dbReference type="Gene3D" id="3.30.420.40">
    <property type="match status" value="2"/>
</dbReference>
<comment type="caution">
    <text evidence="1">The sequence shown here is derived from an EMBL/GenBank/DDBJ whole genome shotgun (WGS) entry which is preliminary data.</text>
</comment>
<proteinExistence type="predicted"/>
<dbReference type="InterPro" id="IPR000600">
    <property type="entry name" value="ROK"/>
</dbReference>
<dbReference type="PANTHER" id="PTHR18964">
    <property type="entry name" value="ROK (REPRESSOR, ORF, KINASE) FAMILY"/>
    <property type="match status" value="1"/>
</dbReference>